<feature type="domain" description="Lipoyl-binding" evidence="5">
    <location>
        <begin position="22"/>
        <end position="103"/>
    </location>
</feature>
<dbReference type="GO" id="GO:0005829">
    <property type="term" value="C:cytosol"/>
    <property type="evidence" value="ECO:0007669"/>
    <property type="project" value="TreeGrafter"/>
</dbReference>
<evidence type="ECO:0000256" key="2">
    <source>
        <dbReference type="ARBA" id="ARBA00022823"/>
    </source>
</evidence>
<evidence type="ECO:0000256" key="4">
    <source>
        <dbReference type="PIRSR" id="PIRSR617453-50"/>
    </source>
</evidence>
<accession>A0A6N7X661</accession>
<dbReference type="InterPro" id="IPR011053">
    <property type="entry name" value="Single_hybrid_motif"/>
</dbReference>
<dbReference type="Proteomes" id="UP000469424">
    <property type="component" value="Unassembled WGS sequence"/>
</dbReference>
<evidence type="ECO:0000313" key="7">
    <source>
        <dbReference type="Proteomes" id="UP000469424"/>
    </source>
</evidence>
<dbReference type="CDD" id="cd06848">
    <property type="entry name" value="GCS_H"/>
    <property type="match status" value="1"/>
</dbReference>
<evidence type="ECO:0000313" key="6">
    <source>
        <dbReference type="EMBL" id="MST71010.1"/>
    </source>
</evidence>
<gene>
    <name evidence="3 6" type="primary">gcvH</name>
    <name evidence="6" type="ORF">FYJ65_06655</name>
</gene>
<dbReference type="PROSITE" id="PS50968">
    <property type="entry name" value="BIOTINYL_LIPOYL"/>
    <property type="match status" value="1"/>
</dbReference>
<keyword evidence="7" id="KW-1185">Reference proteome</keyword>
<comment type="subunit">
    <text evidence="3">The glycine cleavage system is composed of four proteins: P, T, L and H.</text>
</comment>
<dbReference type="PANTHER" id="PTHR11715">
    <property type="entry name" value="GLYCINE CLEAVAGE SYSTEM H PROTEIN"/>
    <property type="match status" value="1"/>
</dbReference>
<evidence type="ECO:0000259" key="5">
    <source>
        <dbReference type="PROSITE" id="PS50968"/>
    </source>
</evidence>
<dbReference type="GO" id="GO:0005960">
    <property type="term" value="C:glycine cleavage complex"/>
    <property type="evidence" value="ECO:0007669"/>
    <property type="project" value="InterPro"/>
</dbReference>
<dbReference type="AlphaFoldDB" id="A0A6N7X661"/>
<dbReference type="InterPro" id="IPR002930">
    <property type="entry name" value="GCV_H"/>
</dbReference>
<feature type="modified residue" description="N6-lipoyllysine" evidence="3 4">
    <location>
        <position position="63"/>
    </location>
</feature>
<dbReference type="GO" id="GO:0009249">
    <property type="term" value="P:protein lipoylation"/>
    <property type="evidence" value="ECO:0007669"/>
    <property type="project" value="TreeGrafter"/>
</dbReference>
<dbReference type="InterPro" id="IPR033753">
    <property type="entry name" value="GCV_H/Fam206"/>
</dbReference>
<comment type="caution">
    <text evidence="6">The sequence shown here is derived from an EMBL/GenBank/DDBJ whole genome shotgun (WGS) entry which is preliminary data.</text>
</comment>
<sequence length="125" mass="14031">MANTNELKYSKSHEWVRYEGDEAYIGITDFAQSSMGDLVFVNLPEVDDEIEVGEALGDIESVKAVEDVLSPVSATVLEVNEELLDAPEAINEHPYDAWFVRVGNITETEELLDEEAYDKFVEEEA</sequence>
<dbReference type="Gene3D" id="2.40.50.100">
    <property type="match status" value="1"/>
</dbReference>
<dbReference type="PANTHER" id="PTHR11715:SF3">
    <property type="entry name" value="GLYCINE CLEAVAGE SYSTEM H PROTEIN-RELATED"/>
    <property type="match status" value="1"/>
</dbReference>
<comment type="similarity">
    <text evidence="1 3">Belongs to the GcvH family.</text>
</comment>
<dbReference type="HAMAP" id="MF_00272">
    <property type="entry name" value="GcvH"/>
    <property type="match status" value="1"/>
</dbReference>
<organism evidence="6 7">
    <name type="scientific">Mogibacterium kristiansenii</name>
    <dbReference type="NCBI Taxonomy" id="2606708"/>
    <lineage>
        <taxon>Bacteria</taxon>
        <taxon>Bacillati</taxon>
        <taxon>Bacillota</taxon>
        <taxon>Clostridia</taxon>
        <taxon>Peptostreptococcales</taxon>
        <taxon>Anaerovoracaceae</taxon>
        <taxon>Mogibacterium</taxon>
    </lineage>
</organism>
<evidence type="ECO:0000256" key="3">
    <source>
        <dbReference type="HAMAP-Rule" id="MF_00272"/>
    </source>
</evidence>
<dbReference type="InterPro" id="IPR000089">
    <property type="entry name" value="Biotin_lipoyl"/>
</dbReference>
<comment type="function">
    <text evidence="3">The glycine cleavage system catalyzes the degradation of glycine. The H protein shuttles the methylamine group of glycine from the P protein to the T protein.</text>
</comment>
<protein>
    <recommendedName>
        <fullName evidence="3">Glycine cleavage system H protein</fullName>
    </recommendedName>
</protein>
<dbReference type="NCBIfam" id="NF002270">
    <property type="entry name" value="PRK01202.1"/>
    <property type="match status" value="1"/>
</dbReference>
<dbReference type="SUPFAM" id="SSF51230">
    <property type="entry name" value="Single hybrid motif"/>
    <property type="match status" value="1"/>
</dbReference>
<reference evidence="6 7" key="1">
    <citation type="submission" date="2019-08" db="EMBL/GenBank/DDBJ databases">
        <title>In-depth cultivation of the pig gut microbiome towards novel bacterial diversity and tailored functional studies.</title>
        <authorList>
            <person name="Wylensek D."/>
            <person name="Hitch T.C.A."/>
            <person name="Clavel T."/>
        </authorList>
    </citation>
    <scope>NUCLEOTIDE SEQUENCE [LARGE SCALE GENOMIC DNA]</scope>
    <source>
        <strain evidence="6 7">WCA-MUC-591-APC-4B</strain>
    </source>
</reference>
<proteinExistence type="inferred from homology"/>
<dbReference type="Pfam" id="PF01597">
    <property type="entry name" value="GCV_H"/>
    <property type="match status" value="1"/>
</dbReference>
<name>A0A6N7X661_9FIRM</name>
<dbReference type="EMBL" id="VUNA01000012">
    <property type="protein sequence ID" value="MST71010.1"/>
    <property type="molecule type" value="Genomic_DNA"/>
</dbReference>
<keyword evidence="2 3" id="KW-0450">Lipoyl</keyword>
<dbReference type="InterPro" id="IPR017453">
    <property type="entry name" value="GCV_H_sub"/>
</dbReference>
<dbReference type="RefSeq" id="WP_154554572.1">
    <property type="nucleotide sequence ID" value="NZ_JAQXUZ010000015.1"/>
</dbReference>
<comment type="cofactor">
    <cofactor evidence="3">
        <name>(R)-lipoate</name>
        <dbReference type="ChEBI" id="CHEBI:83088"/>
    </cofactor>
    <text evidence="3">Binds 1 lipoyl cofactor covalently.</text>
</comment>
<dbReference type="NCBIfam" id="TIGR00527">
    <property type="entry name" value="gcvH"/>
    <property type="match status" value="1"/>
</dbReference>
<dbReference type="GO" id="GO:0019464">
    <property type="term" value="P:glycine decarboxylation via glycine cleavage system"/>
    <property type="evidence" value="ECO:0007669"/>
    <property type="project" value="UniProtKB-UniRule"/>
</dbReference>
<evidence type="ECO:0000256" key="1">
    <source>
        <dbReference type="ARBA" id="ARBA00009249"/>
    </source>
</evidence>